<proteinExistence type="predicted"/>
<dbReference type="KEGG" id="rid:RIdsm_01035"/>
<sequence>MIGETLAVCAALAYGLAGVLIVRGKATARGDNGAFLSVVMTAVMSGLLWLGWGTVAVGDVVTAEGLRAVGIFALAGVLANVFGRQSMYRATEMIGAVRAGLLRRLTPLFVVPCAFVILGDIPDPVTLLGGGIVLTGVLIYMRMPKRMAPSAPGAGLGLALGVLSAVAYALAYTFRGLGLDIAPDAALGTCIGALVGGVWILVRAVGGKGVRHGWRHITADRSPHHLQAALALTAGQLLQFFALKHATVLSVSVLGTLEVLFSALFVWLITRSEPIAITRLLVASVMAMAGTALLVL</sequence>
<keyword evidence="5" id="KW-1185">Reference proteome</keyword>
<feature type="transmembrane region" description="Helical" evidence="1">
    <location>
        <begin position="95"/>
        <end position="118"/>
    </location>
</feature>
<feature type="transmembrane region" description="Helical" evidence="1">
    <location>
        <begin position="276"/>
        <end position="295"/>
    </location>
</feature>
<dbReference type="RefSeq" id="WP_057820115.1">
    <property type="nucleotide sequence ID" value="NZ_CP031598.1"/>
</dbReference>
<dbReference type="SUPFAM" id="SSF103481">
    <property type="entry name" value="Multidrug resistance efflux transporter EmrE"/>
    <property type="match status" value="1"/>
</dbReference>
<dbReference type="Pfam" id="PF00892">
    <property type="entry name" value="EamA"/>
    <property type="match status" value="1"/>
</dbReference>
<dbReference type="EMBL" id="CP031598">
    <property type="protein sequence ID" value="QEW25249.1"/>
    <property type="molecule type" value="Genomic_DNA"/>
</dbReference>
<keyword evidence="1" id="KW-0472">Membrane</keyword>
<dbReference type="STRING" id="540747.SAMN04488031_106137"/>
<reference evidence="3 5" key="1">
    <citation type="submission" date="2015-04" db="EMBL/GenBank/DDBJ databases">
        <title>The draft genome sequence of Roseovarius indicus B108T.</title>
        <authorList>
            <person name="Li G."/>
            <person name="Lai Q."/>
            <person name="Shao Z."/>
            <person name="Yan P."/>
        </authorList>
    </citation>
    <scope>NUCLEOTIDE SEQUENCE [LARGE SCALE GENOMIC DNA]</scope>
    <source>
        <strain evidence="3 5">B108</strain>
    </source>
</reference>
<dbReference type="OrthoDB" id="7709556at2"/>
<dbReference type="Proteomes" id="UP000325785">
    <property type="component" value="Chromosome"/>
</dbReference>
<feature type="transmembrane region" description="Helical" evidence="1">
    <location>
        <begin position="34"/>
        <end position="53"/>
    </location>
</feature>
<evidence type="ECO:0000313" key="4">
    <source>
        <dbReference type="EMBL" id="QEW25249.1"/>
    </source>
</evidence>
<dbReference type="InterPro" id="IPR000620">
    <property type="entry name" value="EamA_dom"/>
</dbReference>
<dbReference type="Proteomes" id="UP000051401">
    <property type="component" value="Unassembled WGS sequence"/>
</dbReference>
<feature type="transmembrane region" description="Helical" evidence="1">
    <location>
        <begin position="153"/>
        <end position="174"/>
    </location>
</feature>
<evidence type="ECO:0000313" key="3">
    <source>
        <dbReference type="EMBL" id="KRS15552.1"/>
    </source>
</evidence>
<name>A0A0T5P370_9RHOB</name>
<feature type="domain" description="EamA" evidence="2">
    <location>
        <begin position="2"/>
        <end position="140"/>
    </location>
</feature>
<dbReference type="InterPro" id="IPR037185">
    <property type="entry name" value="EmrE-like"/>
</dbReference>
<feature type="transmembrane region" description="Helical" evidence="1">
    <location>
        <begin position="249"/>
        <end position="269"/>
    </location>
</feature>
<feature type="transmembrane region" description="Helical" evidence="1">
    <location>
        <begin position="65"/>
        <end position="83"/>
    </location>
</feature>
<reference evidence="4 6" key="2">
    <citation type="submission" date="2018-08" db="EMBL/GenBank/DDBJ databases">
        <title>Genetic Globetrotter - A new plasmid hitch-hiking vast phylogenetic and geographic distances.</title>
        <authorList>
            <person name="Vollmers J."/>
            <person name="Petersen J."/>
        </authorList>
    </citation>
    <scope>NUCLEOTIDE SEQUENCE [LARGE SCALE GENOMIC DNA]</scope>
    <source>
        <strain evidence="4 6">DSM 26383</strain>
    </source>
</reference>
<gene>
    <name evidence="4" type="ORF">RIdsm_01035</name>
    <name evidence="3" type="ORF">XM52_23365</name>
</gene>
<accession>A0A0T5P370</accession>
<feature type="transmembrane region" description="Helical" evidence="1">
    <location>
        <begin position="6"/>
        <end position="22"/>
    </location>
</feature>
<dbReference type="PATRIC" id="fig|540747.5.peg.3030"/>
<evidence type="ECO:0000313" key="6">
    <source>
        <dbReference type="Proteomes" id="UP000325785"/>
    </source>
</evidence>
<dbReference type="EMBL" id="LAXI01000021">
    <property type="protein sequence ID" value="KRS15552.1"/>
    <property type="molecule type" value="Genomic_DNA"/>
</dbReference>
<evidence type="ECO:0000259" key="2">
    <source>
        <dbReference type="Pfam" id="PF00892"/>
    </source>
</evidence>
<organism evidence="3 5">
    <name type="scientific">Roseovarius indicus</name>
    <dbReference type="NCBI Taxonomy" id="540747"/>
    <lineage>
        <taxon>Bacteria</taxon>
        <taxon>Pseudomonadati</taxon>
        <taxon>Pseudomonadota</taxon>
        <taxon>Alphaproteobacteria</taxon>
        <taxon>Rhodobacterales</taxon>
        <taxon>Roseobacteraceae</taxon>
        <taxon>Roseovarius</taxon>
    </lineage>
</organism>
<evidence type="ECO:0000313" key="5">
    <source>
        <dbReference type="Proteomes" id="UP000051401"/>
    </source>
</evidence>
<dbReference type="AlphaFoldDB" id="A0A0T5P370"/>
<feature type="transmembrane region" description="Helical" evidence="1">
    <location>
        <begin position="186"/>
        <end position="205"/>
    </location>
</feature>
<feature type="transmembrane region" description="Helical" evidence="1">
    <location>
        <begin position="124"/>
        <end position="141"/>
    </location>
</feature>
<keyword evidence="1" id="KW-0812">Transmembrane</keyword>
<dbReference type="GO" id="GO:0016020">
    <property type="term" value="C:membrane"/>
    <property type="evidence" value="ECO:0007669"/>
    <property type="project" value="InterPro"/>
</dbReference>
<protein>
    <submittedName>
        <fullName evidence="4">EamA-like transporter family protein</fullName>
    </submittedName>
    <submittedName>
        <fullName evidence="3">Membrane protein</fullName>
    </submittedName>
</protein>
<keyword evidence="1" id="KW-1133">Transmembrane helix</keyword>
<evidence type="ECO:0000256" key="1">
    <source>
        <dbReference type="SAM" id="Phobius"/>
    </source>
</evidence>